<sequence length="116" mass="13651">MYKDCIEEARNILEGEVLKEEHQESLKKFLSSLEEESKNRFSVLKDSLKFEPRHISSVFTKRQNIYGKLIAEKYGKSDKIPDFIMMLRQFFIDNLKSKYLPKNCYVGHLIERVSGG</sequence>
<reference evidence="1" key="1">
    <citation type="submission" date="2023-07" db="EMBL/GenBank/DDBJ databases">
        <authorList>
            <consortium name="AG Swart"/>
            <person name="Singh M."/>
            <person name="Singh A."/>
            <person name="Seah K."/>
            <person name="Emmerich C."/>
        </authorList>
    </citation>
    <scope>NUCLEOTIDE SEQUENCE</scope>
    <source>
        <strain evidence="1">DP1</strain>
    </source>
</reference>
<gene>
    <name evidence="1" type="ORF">ECRASSUSDP1_LOCUS10394</name>
</gene>
<protein>
    <submittedName>
        <fullName evidence="1">Uncharacterized protein</fullName>
    </submittedName>
</protein>
<dbReference type="EMBL" id="CAMPGE010010249">
    <property type="protein sequence ID" value="CAI2369097.1"/>
    <property type="molecule type" value="Genomic_DNA"/>
</dbReference>
<proteinExistence type="predicted"/>
<keyword evidence="2" id="KW-1185">Reference proteome</keyword>
<accession>A0AAD1ULN0</accession>
<dbReference type="AlphaFoldDB" id="A0AAD1ULN0"/>
<name>A0AAD1ULN0_EUPCR</name>
<comment type="caution">
    <text evidence="1">The sequence shown here is derived from an EMBL/GenBank/DDBJ whole genome shotgun (WGS) entry which is preliminary data.</text>
</comment>
<organism evidence="1 2">
    <name type="scientific">Euplotes crassus</name>
    <dbReference type="NCBI Taxonomy" id="5936"/>
    <lineage>
        <taxon>Eukaryota</taxon>
        <taxon>Sar</taxon>
        <taxon>Alveolata</taxon>
        <taxon>Ciliophora</taxon>
        <taxon>Intramacronucleata</taxon>
        <taxon>Spirotrichea</taxon>
        <taxon>Hypotrichia</taxon>
        <taxon>Euplotida</taxon>
        <taxon>Euplotidae</taxon>
        <taxon>Moneuplotes</taxon>
    </lineage>
</organism>
<evidence type="ECO:0000313" key="1">
    <source>
        <dbReference type="EMBL" id="CAI2369097.1"/>
    </source>
</evidence>
<evidence type="ECO:0000313" key="2">
    <source>
        <dbReference type="Proteomes" id="UP001295684"/>
    </source>
</evidence>
<dbReference type="Proteomes" id="UP001295684">
    <property type="component" value="Unassembled WGS sequence"/>
</dbReference>